<feature type="domain" description="MULE transposase" evidence="1">
    <location>
        <begin position="38"/>
        <end position="116"/>
    </location>
</feature>
<evidence type="ECO:0000259" key="1">
    <source>
        <dbReference type="Pfam" id="PF10551"/>
    </source>
</evidence>
<comment type="caution">
    <text evidence="2">The sequence shown here is derived from an EMBL/GenBank/DDBJ whole genome shotgun (WGS) entry which is preliminary data.</text>
</comment>
<organism evidence="2 3">
    <name type="scientific">Lactuca sativa</name>
    <name type="common">Garden lettuce</name>
    <dbReference type="NCBI Taxonomy" id="4236"/>
    <lineage>
        <taxon>Eukaryota</taxon>
        <taxon>Viridiplantae</taxon>
        <taxon>Streptophyta</taxon>
        <taxon>Embryophyta</taxon>
        <taxon>Tracheophyta</taxon>
        <taxon>Spermatophyta</taxon>
        <taxon>Magnoliopsida</taxon>
        <taxon>eudicotyledons</taxon>
        <taxon>Gunneridae</taxon>
        <taxon>Pentapetalae</taxon>
        <taxon>asterids</taxon>
        <taxon>campanulids</taxon>
        <taxon>Asterales</taxon>
        <taxon>Asteraceae</taxon>
        <taxon>Cichorioideae</taxon>
        <taxon>Cichorieae</taxon>
        <taxon>Lactucinae</taxon>
        <taxon>Lactuca</taxon>
    </lineage>
</organism>
<accession>A0A9R1UVZ0</accession>
<dbReference type="Pfam" id="PF10551">
    <property type="entry name" value="MULE"/>
    <property type="match status" value="1"/>
</dbReference>
<dbReference type="AlphaFoldDB" id="A0A9R1UVZ0"/>
<dbReference type="EMBL" id="NBSK02000008">
    <property type="protein sequence ID" value="KAJ0194279.1"/>
    <property type="molecule type" value="Genomic_DNA"/>
</dbReference>
<proteinExistence type="predicted"/>
<dbReference type="InterPro" id="IPR018289">
    <property type="entry name" value="MULE_transposase_dom"/>
</dbReference>
<sequence length="143" mass="16216">MLTQRSRFIFTVNITHQTQLGGLKESTFGFKVGLMDLLGFDDAHMKGSFLGHVLIAVGLDSNNGIYPLAYVIVETENKSSWIWFLLCLGEDLDLGSNSDFTFIRDRQKVLTQAHTSKLEGEMEIERVQGSFMEICNCNQYIRI</sequence>
<reference evidence="2 3" key="1">
    <citation type="journal article" date="2017" name="Nat. Commun.">
        <title>Genome assembly with in vitro proximity ligation data and whole-genome triplication in lettuce.</title>
        <authorList>
            <person name="Reyes-Chin-Wo S."/>
            <person name="Wang Z."/>
            <person name="Yang X."/>
            <person name="Kozik A."/>
            <person name="Arikit S."/>
            <person name="Song C."/>
            <person name="Xia L."/>
            <person name="Froenicke L."/>
            <person name="Lavelle D.O."/>
            <person name="Truco M.J."/>
            <person name="Xia R."/>
            <person name="Zhu S."/>
            <person name="Xu C."/>
            <person name="Xu H."/>
            <person name="Xu X."/>
            <person name="Cox K."/>
            <person name="Korf I."/>
            <person name="Meyers B.C."/>
            <person name="Michelmore R.W."/>
        </authorList>
    </citation>
    <scope>NUCLEOTIDE SEQUENCE [LARGE SCALE GENOMIC DNA]</scope>
    <source>
        <strain evidence="3">cv. Salinas</strain>
        <tissue evidence="2">Seedlings</tissue>
    </source>
</reference>
<name>A0A9R1UVZ0_LACSA</name>
<dbReference type="PANTHER" id="PTHR31973">
    <property type="entry name" value="POLYPROTEIN, PUTATIVE-RELATED"/>
    <property type="match status" value="1"/>
</dbReference>
<dbReference type="Proteomes" id="UP000235145">
    <property type="component" value="Unassembled WGS sequence"/>
</dbReference>
<gene>
    <name evidence="2" type="ORF">LSAT_V11C800406820</name>
</gene>
<evidence type="ECO:0000313" key="2">
    <source>
        <dbReference type="EMBL" id="KAJ0194279.1"/>
    </source>
</evidence>
<protein>
    <recommendedName>
        <fullName evidence="1">MULE transposase domain-containing protein</fullName>
    </recommendedName>
</protein>
<keyword evidence="3" id="KW-1185">Reference proteome</keyword>
<evidence type="ECO:0000313" key="3">
    <source>
        <dbReference type="Proteomes" id="UP000235145"/>
    </source>
</evidence>
<dbReference type="PANTHER" id="PTHR31973:SF190">
    <property type="entry name" value="MULE TRANSPOSASE DOMAIN-CONTAINING PROTEIN"/>
    <property type="match status" value="1"/>
</dbReference>